<accession>A0A6J8AYN2</accession>
<evidence type="ECO:0000256" key="6">
    <source>
        <dbReference type="PIRSR" id="PIRSR601548-10"/>
    </source>
</evidence>
<feature type="active site" description="Proton donor 1" evidence="5">
    <location>
        <position position="725"/>
    </location>
</feature>
<dbReference type="GO" id="GO:0006508">
    <property type="term" value="P:proteolysis"/>
    <property type="evidence" value="ECO:0007669"/>
    <property type="project" value="UniProtKB-KW"/>
</dbReference>
<keyword evidence="2" id="KW-0732">Signal</keyword>
<evidence type="ECO:0000313" key="15">
    <source>
        <dbReference type="Proteomes" id="UP000507470"/>
    </source>
</evidence>
<feature type="disulfide bond" evidence="9">
    <location>
        <begin position="750"/>
        <end position="762"/>
    </location>
</feature>
<dbReference type="CDD" id="cd00037">
    <property type="entry name" value="CLECT"/>
    <property type="match status" value="1"/>
</dbReference>
<dbReference type="Pfam" id="PF00059">
    <property type="entry name" value="Lectin_C"/>
    <property type="match status" value="1"/>
</dbReference>
<dbReference type="PANTHER" id="PTHR10514">
    <property type="entry name" value="ANGIOTENSIN-CONVERTING ENZYME"/>
    <property type="match status" value="1"/>
</dbReference>
<dbReference type="Pfam" id="PF01401">
    <property type="entry name" value="Peptidase_M2"/>
    <property type="match status" value="1"/>
</dbReference>
<keyword evidence="12 14" id="KW-0121">Carboxypeptidase</keyword>
<dbReference type="GO" id="GO:0004180">
    <property type="term" value="F:carboxypeptidase activity"/>
    <property type="evidence" value="ECO:0007669"/>
    <property type="project" value="UniProtKB-KW"/>
</dbReference>
<evidence type="ECO:0000256" key="11">
    <source>
        <dbReference type="PROSITE-ProRule" id="PRU01355"/>
    </source>
</evidence>
<evidence type="ECO:0000256" key="2">
    <source>
        <dbReference type="ARBA" id="ARBA00022729"/>
    </source>
</evidence>
<keyword evidence="12" id="KW-0482">Metalloprotease</keyword>
<evidence type="ECO:0000256" key="1">
    <source>
        <dbReference type="ARBA" id="ARBA00008139"/>
    </source>
</evidence>
<feature type="binding site" evidence="8">
    <location>
        <position position="618"/>
    </location>
    <ligand>
        <name>Zn(2+)</name>
        <dbReference type="ChEBI" id="CHEBI:29105"/>
        <label>1</label>
        <note>catalytic</note>
    </ligand>
</feature>
<dbReference type="SUPFAM" id="SSF56436">
    <property type="entry name" value="C-type lectin-like"/>
    <property type="match status" value="1"/>
</dbReference>
<feature type="binding site" evidence="10">
    <location>
        <position position="618"/>
    </location>
    <ligand>
        <name>Zn(2+)</name>
        <dbReference type="ChEBI" id="CHEBI:29105"/>
        <label>2</label>
        <note>catalytic</note>
    </ligand>
</feature>
<dbReference type="GO" id="GO:0005886">
    <property type="term" value="C:plasma membrane"/>
    <property type="evidence" value="ECO:0007669"/>
    <property type="project" value="TreeGrafter"/>
</dbReference>
<dbReference type="SUPFAM" id="SSF55486">
    <property type="entry name" value="Metalloproteases ('zincins'), catalytic domain"/>
    <property type="match status" value="1"/>
</dbReference>
<dbReference type="PROSITE" id="PS50041">
    <property type="entry name" value="C_TYPE_LECTIN_2"/>
    <property type="match status" value="1"/>
</dbReference>
<feature type="binding site" evidence="8">
    <location>
        <position position="594"/>
    </location>
    <ligand>
        <name>Zn(2+)</name>
        <dbReference type="ChEBI" id="CHEBI:29105"/>
        <label>1</label>
        <note>catalytic</note>
    </ligand>
</feature>
<protein>
    <recommendedName>
        <fullName evidence="12">Angiotensin-converting enzyme</fullName>
        <ecNumber evidence="12">3.4.-.-</ecNumber>
    </recommendedName>
</protein>
<feature type="active site" description="Proton acceptor 1" evidence="5">
    <location>
        <position position="591"/>
    </location>
</feature>
<comment type="similarity">
    <text evidence="1 11 12">Belongs to the peptidase M2 family.</text>
</comment>
<comment type="cofactor">
    <cofactor evidence="12">
        <name>Zn(2+)</name>
        <dbReference type="ChEBI" id="CHEBI:29105"/>
    </cofactor>
    <text evidence="12">Binds 1 zinc ion per subunit.</text>
</comment>
<keyword evidence="12" id="KW-0645">Protease</keyword>
<dbReference type="Gene3D" id="3.10.100.10">
    <property type="entry name" value="Mannose-Binding Protein A, subunit A"/>
    <property type="match status" value="1"/>
</dbReference>
<sequence>MQQQHQDIFDIESPLNSKILLTRTVLRTCSRSSVVDENSSKDRVVDHLWLARTVLRTCSRSSVVDENSSKDRVVDHLWLARTVLRTCMTKQYFAIRKTWIDAQDYCESWGGGLATVSSPSENEYMMDLTDRTQPVWIGGTDGSIEGHWTWYNATNPENMITKFYWGGVQPNDYNNQDCLAYYKLSVGYSWADEDYKTVDINIKIVTDEISRVFIMESEAKLIGLKNALIELEYEFQRDENHVQRWFSSIDEEMRRLNNEYANAEWDFETNMSNKTETEHVQMSIKASRSMKEIAFKAREKQKLHYLRKDTRRRLRLLSQFSDPTDKNVLELLLQFSDPTDKNVLEQLTRTRSELENIYAVGTLQKDGKVYNMEPELTKLMQEERDPDVLNWAWKGWRNETGKKMKSLYAEMVKLLNLGAEENEYSDFGDAWRKSQFDDTPELLQMCETLWKEVSHLYKKLHAFVRMRLKDYYSKHFPSYKFPTDGTIPAHLLGNMWAQEWQGVYEIVKPFPDVSETDVTKEMSKQNYDVHKLFTMAEEILHVSWFGSNDKNLLEKVTTDFFTDEPDEQNDDFRIKMCTVVDSTYFETIHHEMGHIQYFMEYRNQPVVFRDGANQAFHEAIGDTISLSVNSNKHLKAVGLIPEDHTNNLEEEIKRDLNMLMKQALFKIAFLPYGYLIDLWRFRVFDGTIPEGDYNKEWWKLRLEYQGLSSPVVRTSEDFDPGAKFHIPSNSPYICYFVSFIVQFQFYESLCKASGHTGPLHTCDYYRSKGAGDKLRSFLQLGHSKPWREAMKVLTGTMDIKTDAITEYFSPLTEWLDKELQEKSQTVGWEGAKINFE</sequence>
<organism evidence="14 15">
    <name type="scientific">Mytilus coruscus</name>
    <name type="common">Sea mussel</name>
    <dbReference type="NCBI Taxonomy" id="42192"/>
    <lineage>
        <taxon>Eukaryota</taxon>
        <taxon>Metazoa</taxon>
        <taxon>Spiralia</taxon>
        <taxon>Lophotrochozoa</taxon>
        <taxon>Mollusca</taxon>
        <taxon>Bivalvia</taxon>
        <taxon>Autobranchia</taxon>
        <taxon>Pteriomorphia</taxon>
        <taxon>Mytilida</taxon>
        <taxon>Mytiloidea</taxon>
        <taxon>Mytilidae</taxon>
        <taxon>Mytilinae</taxon>
        <taxon>Mytilus</taxon>
    </lineage>
</organism>
<dbReference type="EMBL" id="CACVKT020002154">
    <property type="protein sequence ID" value="CAC5375641.1"/>
    <property type="molecule type" value="Genomic_DNA"/>
</dbReference>
<evidence type="ECO:0000256" key="10">
    <source>
        <dbReference type="PIRSR" id="PIRSR601548-8"/>
    </source>
</evidence>
<proteinExistence type="inferred from homology"/>
<dbReference type="GO" id="GO:0008241">
    <property type="term" value="F:peptidyl-dipeptidase activity"/>
    <property type="evidence" value="ECO:0007669"/>
    <property type="project" value="InterPro"/>
</dbReference>
<dbReference type="GO" id="GO:0008237">
    <property type="term" value="F:metallopeptidase activity"/>
    <property type="evidence" value="ECO:0007669"/>
    <property type="project" value="UniProtKB-KW"/>
</dbReference>
<reference evidence="14 15" key="1">
    <citation type="submission" date="2020-06" db="EMBL/GenBank/DDBJ databases">
        <authorList>
            <person name="Li R."/>
            <person name="Bekaert M."/>
        </authorList>
    </citation>
    <scope>NUCLEOTIDE SEQUENCE [LARGE SCALE GENOMIC DNA]</scope>
    <source>
        <strain evidence="15">wild</strain>
    </source>
</reference>
<dbReference type="PANTHER" id="PTHR10514:SF27">
    <property type="entry name" value="ANGIOTENSIN-CONVERTING ENZYME"/>
    <property type="match status" value="1"/>
</dbReference>
<dbReference type="OrthoDB" id="10029630at2759"/>
<evidence type="ECO:0000256" key="9">
    <source>
        <dbReference type="PIRSR" id="PIRSR601548-4"/>
    </source>
</evidence>
<evidence type="ECO:0000256" key="12">
    <source>
        <dbReference type="RuleBase" id="RU361144"/>
    </source>
</evidence>
<keyword evidence="3 9" id="KW-1015">Disulfide bond</keyword>
<dbReference type="AlphaFoldDB" id="A0A6J8AYN2"/>
<keyword evidence="8 12" id="KW-0479">Metal-binding</keyword>
<dbReference type="InterPro" id="IPR001304">
    <property type="entry name" value="C-type_lectin-like"/>
</dbReference>
<evidence type="ECO:0000256" key="3">
    <source>
        <dbReference type="ARBA" id="ARBA00023157"/>
    </source>
</evidence>
<dbReference type="InterPro" id="IPR001548">
    <property type="entry name" value="Peptidase_M2"/>
</dbReference>
<feature type="glycosylation site" description="N-linked (GlcNAc...) asparagine" evidence="6">
    <location>
        <position position="270"/>
    </location>
</feature>
<dbReference type="Proteomes" id="UP000507470">
    <property type="component" value="Unassembled WGS sequence"/>
</dbReference>
<dbReference type="PRINTS" id="PR00791">
    <property type="entry name" value="PEPDIPTASEA"/>
</dbReference>
<keyword evidence="15" id="KW-1185">Reference proteome</keyword>
<evidence type="ECO:0000256" key="4">
    <source>
        <dbReference type="ARBA" id="ARBA00023180"/>
    </source>
</evidence>
<feature type="binding site" evidence="10">
    <location>
        <position position="590"/>
    </location>
    <ligand>
        <name>Zn(2+)</name>
        <dbReference type="ChEBI" id="CHEBI:29105"/>
        <label>2</label>
        <note>catalytic</note>
    </ligand>
</feature>
<feature type="binding site" evidence="8">
    <location>
        <position position="590"/>
    </location>
    <ligand>
        <name>Zn(2+)</name>
        <dbReference type="ChEBI" id="CHEBI:29105"/>
        <label>1</label>
        <note>catalytic</note>
    </ligand>
</feature>
<comment type="caution">
    <text evidence="11">Lacks conserved residue(s) required for the propagation of feature annotation.</text>
</comment>
<dbReference type="SMART" id="SM00034">
    <property type="entry name" value="CLECT"/>
    <property type="match status" value="1"/>
</dbReference>
<gene>
    <name evidence="14" type="ORF">MCOR_12584</name>
</gene>
<evidence type="ECO:0000313" key="14">
    <source>
        <dbReference type="EMBL" id="CAC5375641.1"/>
    </source>
</evidence>
<name>A0A6J8AYN2_MYTCO</name>
<dbReference type="EC" id="3.4.-.-" evidence="12"/>
<feature type="binding site" evidence="10">
    <location>
        <position position="594"/>
    </location>
    <ligand>
        <name>Zn(2+)</name>
        <dbReference type="ChEBI" id="CHEBI:29105"/>
        <label>2</label>
        <note>catalytic</note>
    </ligand>
</feature>
<dbReference type="CDD" id="cd06461">
    <property type="entry name" value="M2_ACE"/>
    <property type="match status" value="1"/>
</dbReference>
<dbReference type="InterPro" id="IPR016186">
    <property type="entry name" value="C-type_lectin-like/link_sf"/>
</dbReference>
<dbReference type="InterPro" id="IPR016187">
    <property type="entry name" value="CTDL_fold"/>
</dbReference>
<dbReference type="GO" id="GO:0046872">
    <property type="term" value="F:metal ion binding"/>
    <property type="evidence" value="ECO:0007669"/>
    <property type="project" value="UniProtKB-KW"/>
</dbReference>
<feature type="active site" description="Proton acceptor 2" evidence="7">
    <location>
        <position position="591"/>
    </location>
</feature>
<keyword evidence="4 6" id="KW-0325">Glycoprotein</keyword>
<feature type="domain" description="C-type lectin" evidence="13">
    <location>
        <begin position="92"/>
        <end position="193"/>
    </location>
</feature>
<keyword evidence="12 14" id="KW-0378">Hydrolase</keyword>
<evidence type="ECO:0000259" key="13">
    <source>
        <dbReference type="PROSITE" id="PS50041"/>
    </source>
</evidence>
<dbReference type="PROSITE" id="PS52011">
    <property type="entry name" value="PEPTIDASE_M2"/>
    <property type="match status" value="1"/>
</dbReference>
<evidence type="ECO:0000256" key="5">
    <source>
        <dbReference type="PIRSR" id="PIRSR601548-1"/>
    </source>
</evidence>
<evidence type="ECO:0000256" key="8">
    <source>
        <dbReference type="PIRSR" id="PIRSR601548-3"/>
    </source>
</evidence>
<feature type="active site" description="Proton donor 2" evidence="7">
    <location>
        <position position="725"/>
    </location>
</feature>
<evidence type="ECO:0000256" key="7">
    <source>
        <dbReference type="PIRSR" id="PIRSR601548-11"/>
    </source>
</evidence>
<keyword evidence="8 12" id="KW-0862">Zinc</keyword>